<protein>
    <submittedName>
        <fullName evidence="3">Restriction endonuclease subunit S</fullName>
    </submittedName>
</protein>
<dbReference type="InterPro" id="IPR044946">
    <property type="entry name" value="Restrct_endonuc_typeI_TRD_sf"/>
</dbReference>
<dbReference type="GO" id="GO:0004519">
    <property type="term" value="F:endonuclease activity"/>
    <property type="evidence" value="ECO:0007669"/>
    <property type="project" value="UniProtKB-KW"/>
</dbReference>
<dbReference type="Proteomes" id="UP001308005">
    <property type="component" value="Unassembled WGS sequence"/>
</dbReference>
<keyword evidence="3" id="KW-0255">Endonuclease</keyword>
<keyword evidence="3" id="KW-0378">Hydrolase</keyword>
<dbReference type="Gene3D" id="3.90.220.20">
    <property type="entry name" value="DNA methylase specificity domains"/>
    <property type="match status" value="2"/>
</dbReference>
<reference evidence="4" key="1">
    <citation type="submission" date="2023-07" db="EMBL/GenBank/DDBJ databases">
        <title>The carbon used by Thiothrix.</title>
        <authorList>
            <person name="Chen L."/>
        </authorList>
    </citation>
    <scope>NUCLEOTIDE SEQUENCE [LARGE SCALE GENOMIC DNA]</scope>
</reference>
<name>A0ABU6CTP7_9GAMM</name>
<proteinExistence type="predicted"/>
<reference evidence="3 4" key="2">
    <citation type="submission" date="2024-01" db="EMBL/GenBank/DDBJ databases">
        <authorList>
            <person name="Xie X."/>
        </authorList>
    </citation>
    <scope>NUCLEOTIDE SEQUENCE [LARGE SCALE GENOMIC DNA]</scope>
    <source>
        <strain evidence="3">SCUT-1</strain>
    </source>
</reference>
<dbReference type="EMBL" id="JAYMYJ010000033">
    <property type="protein sequence ID" value="MEB4590200.1"/>
    <property type="molecule type" value="Genomic_DNA"/>
</dbReference>
<gene>
    <name evidence="3" type="ORF">VSS37_04350</name>
</gene>
<dbReference type="RefSeq" id="WP_324693455.1">
    <property type="nucleotide sequence ID" value="NZ_JAYMYJ010000033.1"/>
</dbReference>
<dbReference type="PANTHER" id="PTHR30408:SF12">
    <property type="entry name" value="TYPE I RESTRICTION ENZYME MJAVIII SPECIFICITY SUBUNIT"/>
    <property type="match status" value="1"/>
</dbReference>
<sequence length="467" mass="50807">MTFTSFKNARIVRSGWLQEGGRRLDCNPYMSGALEARDTLKQLKVRKDALGTLTKGHAGGIYNGPMFKRNYVGSAEYGVPFISSGSMLLADLSTLPRLRRLDAESGRLSYLRLRPGMMMISCSGTIGRMTYVRPDMDGVWSSQDVLKVVPNPELIPSGYLYAFLSSRYGVPLVVSGTYGAIIQHIEAEHIADLPVPRFGATFEQEVAHAVDAAAAERVAASQYRRAALDLFQSKIDWSEHVSFIASAPMASTLRGRMDAFHYSPRVEAGRASLASSCGARLGDRVETVFEPNRGSRLKVTDPAFGVPFLSSSSVFELTPRAEYLVSRSLTPNLEGLLLSDCDVLVPRSGQLGGIIGRAVLPLPMNVGQAGSEHLVRVRCHFLSDAAYLWAVLASEPGYWALVGTAFGSSIPSLDSSLISELVVPWLPEADRTEIAMLVSKAVTAQNKGNELEAAAVEWLEEKVRKES</sequence>
<comment type="caution">
    <text evidence="3">The sequence shown here is derived from an EMBL/GenBank/DDBJ whole genome shotgun (WGS) entry which is preliminary data.</text>
</comment>
<dbReference type="PANTHER" id="PTHR30408">
    <property type="entry name" value="TYPE-1 RESTRICTION ENZYME ECOKI SPECIFICITY PROTEIN"/>
    <property type="match status" value="1"/>
</dbReference>
<evidence type="ECO:0000313" key="3">
    <source>
        <dbReference type="EMBL" id="MEB4590200.1"/>
    </source>
</evidence>
<dbReference type="NCBIfam" id="NF047740">
    <property type="entry name" value="antiphage_MADS5"/>
    <property type="match status" value="1"/>
</dbReference>
<dbReference type="SUPFAM" id="SSF116734">
    <property type="entry name" value="DNA methylase specificity domain"/>
    <property type="match status" value="2"/>
</dbReference>
<evidence type="ECO:0000256" key="2">
    <source>
        <dbReference type="ARBA" id="ARBA00023125"/>
    </source>
</evidence>
<accession>A0ABU6CTP7</accession>
<keyword evidence="4" id="KW-1185">Reference proteome</keyword>
<evidence type="ECO:0000256" key="1">
    <source>
        <dbReference type="ARBA" id="ARBA00022747"/>
    </source>
</evidence>
<keyword evidence="2" id="KW-0238">DNA-binding</keyword>
<evidence type="ECO:0000313" key="4">
    <source>
        <dbReference type="Proteomes" id="UP001308005"/>
    </source>
</evidence>
<dbReference type="InterPro" id="IPR052021">
    <property type="entry name" value="Type-I_RS_S_subunit"/>
</dbReference>
<keyword evidence="1" id="KW-0680">Restriction system</keyword>
<keyword evidence="3" id="KW-0540">Nuclease</keyword>
<organism evidence="3 4">
    <name type="scientific">Candidatus Thiothrix phosphatis</name>
    <dbReference type="NCBI Taxonomy" id="3112415"/>
    <lineage>
        <taxon>Bacteria</taxon>
        <taxon>Pseudomonadati</taxon>
        <taxon>Pseudomonadota</taxon>
        <taxon>Gammaproteobacteria</taxon>
        <taxon>Thiotrichales</taxon>
        <taxon>Thiotrichaceae</taxon>
        <taxon>Thiothrix</taxon>
    </lineage>
</organism>